<dbReference type="SUPFAM" id="SSF48403">
    <property type="entry name" value="Ankyrin repeat"/>
    <property type="match status" value="1"/>
</dbReference>
<dbReference type="Pfam" id="PF13857">
    <property type="entry name" value="Ank_5"/>
    <property type="match status" value="1"/>
</dbReference>
<keyword evidence="1" id="KW-0677">Repeat</keyword>
<dbReference type="SMART" id="SM00456">
    <property type="entry name" value="WW"/>
    <property type="match status" value="2"/>
</dbReference>
<evidence type="ECO:0000256" key="4">
    <source>
        <dbReference type="SAM" id="MobiDB-lite"/>
    </source>
</evidence>
<dbReference type="SUPFAM" id="SSF51045">
    <property type="entry name" value="WW domain"/>
    <property type="match status" value="2"/>
</dbReference>
<organism evidence="7 8">
    <name type="scientific">Aphanomyces stellatus</name>
    <dbReference type="NCBI Taxonomy" id="120398"/>
    <lineage>
        <taxon>Eukaryota</taxon>
        <taxon>Sar</taxon>
        <taxon>Stramenopiles</taxon>
        <taxon>Oomycota</taxon>
        <taxon>Saprolegniomycetes</taxon>
        <taxon>Saprolegniales</taxon>
        <taxon>Verrucalvaceae</taxon>
        <taxon>Aphanomyces</taxon>
    </lineage>
</organism>
<evidence type="ECO:0000313" key="7">
    <source>
        <dbReference type="EMBL" id="VFT87186.1"/>
    </source>
</evidence>
<dbReference type="CDD" id="cd00201">
    <property type="entry name" value="WW"/>
    <property type="match status" value="2"/>
</dbReference>
<keyword evidence="2 3" id="KW-0040">ANK repeat</keyword>
<dbReference type="InterPro" id="IPR002110">
    <property type="entry name" value="Ankyrin_rpt"/>
</dbReference>
<keyword evidence="8" id="KW-1185">Reference proteome</keyword>
<dbReference type="SMART" id="SM00248">
    <property type="entry name" value="ANK"/>
    <property type="match status" value="6"/>
</dbReference>
<dbReference type="Gene3D" id="1.25.40.20">
    <property type="entry name" value="Ankyrin repeat-containing domain"/>
    <property type="match status" value="2"/>
</dbReference>
<accession>A0A485KQ09</accession>
<dbReference type="Proteomes" id="UP000332933">
    <property type="component" value="Unassembled WGS sequence"/>
</dbReference>
<dbReference type="PROSITE" id="PS01159">
    <property type="entry name" value="WW_DOMAIN_1"/>
    <property type="match status" value="1"/>
</dbReference>
<evidence type="ECO:0000256" key="3">
    <source>
        <dbReference type="PROSITE-ProRule" id="PRU00023"/>
    </source>
</evidence>
<evidence type="ECO:0000256" key="2">
    <source>
        <dbReference type="ARBA" id="ARBA00023043"/>
    </source>
</evidence>
<proteinExistence type="predicted"/>
<dbReference type="EMBL" id="VJMH01005197">
    <property type="protein sequence ID" value="KAF0699110.1"/>
    <property type="molecule type" value="Genomic_DNA"/>
</dbReference>
<feature type="domain" description="WW" evidence="5">
    <location>
        <begin position="448"/>
        <end position="482"/>
    </location>
</feature>
<dbReference type="PANTHER" id="PTHR24173:SF74">
    <property type="entry name" value="ANKYRIN REPEAT DOMAIN-CONTAINING PROTEIN 16"/>
    <property type="match status" value="1"/>
</dbReference>
<dbReference type="PROSITE" id="PS50088">
    <property type="entry name" value="ANK_REPEAT"/>
    <property type="match status" value="1"/>
</dbReference>
<dbReference type="InterPro" id="IPR036020">
    <property type="entry name" value="WW_dom_sf"/>
</dbReference>
<protein>
    <submittedName>
        <fullName evidence="7">Aste57867_10312 protein</fullName>
    </submittedName>
</protein>
<dbReference type="PROSITE" id="PS50297">
    <property type="entry name" value="ANK_REP_REGION"/>
    <property type="match status" value="1"/>
</dbReference>
<evidence type="ECO:0000256" key="1">
    <source>
        <dbReference type="ARBA" id="ARBA00022737"/>
    </source>
</evidence>
<dbReference type="InterPro" id="IPR001202">
    <property type="entry name" value="WW_dom"/>
</dbReference>
<dbReference type="PANTHER" id="PTHR24173">
    <property type="entry name" value="ANKYRIN REPEAT CONTAINING"/>
    <property type="match status" value="1"/>
</dbReference>
<dbReference type="Gene3D" id="2.20.70.10">
    <property type="match status" value="2"/>
</dbReference>
<feature type="domain" description="WW" evidence="5">
    <location>
        <begin position="352"/>
        <end position="386"/>
    </location>
</feature>
<evidence type="ECO:0000313" key="6">
    <source>
        <dbReference type="EMBL" id="KAF0699110.1"/>
    </source>
</evidence>
<dbReference type="OrthoDB" id="3246549at2759"/>
<feature type="compositionally biased region" description="Polar residues" evidence="4">
    <location>
        <begin position="403"/>
        <end position="423"/>
    </location>
</feature>
<feature type="region of interest" description="Disordered" evidence="4">
    <location>
        <begin position="69"/>
        <end position="96"/>
    </location>
</feature>
<dbReference type="InterPro" id="IPR036770">
    <property type="entry name" value="Ankyrin_rpt-contain_sf"/>
</dbReference>
<sequence length="951" mass="104891">MPRTAAGGVLAHDISTKQLMEDALVDHDVSESGGDSDDDATTTSKSKPPPVQKAMYKINSYTALTKLDKSSLTTPSTTTTANSGGGGRRSSVKSPGDGPCTKCLASKDMPSLHFAAYAGHASCLAKLVQDRGVVAHDKHHRTPLFYACASNQAECCALLLEARPQWLDLPDGQQDTPVHVCCFFGWDACLSQLLNAGANPHVRNAKGFRPSHITKTPACLQILVTHGDDLLQGDKLGRTPLFVACTRNRVDCVEFLCQWDYQVHSWMLEQEDDRSDRPIHAAACNGSAGSLEVLIKYGADVFARNARGLTALDLAVNNHHTPCVDVLQKAIKDAESASTWFHPMHSRHDNRPQTSSEWSECMDTDSGYVFFYNNVTGKCQWEKPDGYVGPQTTQPQQPPTGSADDTNQAQGGSESEPAASSPTHHPGEEDGGDYVWVKKKKKTITVVASTQLEWMVVQDPGSKAIYYKNTITGESQWEEPEAIQKLQHDAQAHTSQHAQELWDDLNKSRDTLAAKLEEERARQAALTTSALAAAQVAINARREEMHQKELKTLLPKSSFVKTKHKAPSMRVMAGSVLKMSMHTIQDVDNENADEMDALSRLCEDEPFLNLFLGSFVRFDTKGASSSVRKTSKRHVQLDMSGAQRIYNGIFHYYVTLLDPLNAVSMPKTQFRVLLKDAYLLPNPTASAAPPPLKLHAADMIFTLVASEDDNTNDKGAAAKQSSMLVSGFYKAMANVGERAVATLDEKAEAAIEDVDVWFCTEYMLPLLRRLANKMAEQVKRYKDIEEQMTGERRVAALFGANRMALQTVHRFYSSDSRFKLMTFQNLAQFATDFGLAPLRFCSVATLFQVSEAINWISGNSYTVVISFEKFIQVCRTLAVLFPQEGAVDVLTCWQNFLAFLNTHRHNRATTLGHDPLVLQPFVTDATQVPATEALVRLPPALEDDEDPGQDE</sequence>
<dbReference type="Pfam" id="PF00397">
    <property type="entry name" value="WW"/>
    <property type="match status" value="2"/>
</dbReference>
<reference evidence="6" key="2">
    <citation type="submission" date="2019-06" db="EMBL/GenBank/DDBJ databases">
        <title>Genomics analysis of Aphanomyces spp. identifies a new class of oomycete effector associated with host adaptation.</title>
        <authorList>
            <person name="Gaulin E."/>
        </authorList>
    </citation>
    <scope>NUCLEOTIDE SEQUENCE</scope>
    <source>
        <strain evidence="6">CBS 578.67</strain>
    </source>
</reference>
<feature type="repeat" description="ANK" evidence="3">
    <location>
        <begin position="274"/>
        <end position="306"/>
    </location>
</feature>
<name>A0A485KQ09_9STRA</name>
<dbReference type="Pfam" id="PF12796">
    <property type="entry name" value="Ank_2"/>
    <property type="match status" value="1"/>
</dbReference>
<dbReference type="PROSITE" id="PS50020">
    <property type="entry name" value="WW_DOMAIN_2"/>
    <property type="match status" value="2"/>
</dbReference>
<dbReference type="AlphaFoldDB" id="A0A485KQ09"/>
<evidence type="ECO:0000313" key="8">
    <source>
        <dbReference type="Proteomes" id="UP000332933"/>
    </source>
</evidence>
<evidence type="ECO:0000259" key="5">
    <source>
        <dbReference type="PROSITE" id="PS50020"/>
    </source>
</evidence>
<dbReference type="Pfam" id="PF00023">
    <property type="entry name" value="Ank"/>
    <property type="match status" value="1"/>
</dbReference>
<feature type="region of interest" description="Disordered" evidence="4">
    <location>
        <begin position="26"/>
        <end position="52"/>
    </location>
</feature>
<dbReference type="EMBL" id="CAADRA010005218">
    <property type="protein sequence ID" value="VFT87186.1"/>
    <property type="molecule type" value="Genomic_DNA"/>
</dbReference>
<gene>
    <name evidence="7" type="primary">Aste57867_10312</name>
    <name evidence="6" type="ORF">As57867_010272</name>
    <name evidence="7" type="ORF">ASTE57867_10312</name>
</gene>
<reference evidence="7 8" key="1">
    <citation type="submission" date="2019-03" db="EMBL/GenBank/DDBJ databases">
        <authorList>
            <person name="Gaulin E."/>
            <person name="Dumas B."/>
        </authorList>
    </citation>
    <scope>NUCLEOTIDE SEQUENCE [LARGE SCALE GENOMIC DNA]</scope>
    <source>
        <strain evidence="7">CBS 568.67</strain>
    </source>
</reference>
<feature type="region of interest" description="Disordered" evidence="4">
    <location>
        <begin position="383"/>
        <end position="434"/>
    </location>
</feature>
<feature type="compositionally biased region" description="Low complexity" evidence="4">
    <location>
        <begin position="69"/>
        <end position="82"/>
    </location>
</feature>